<reference evidence="2 3" key="1">
    <citation type="submission" date="2019-01" db="EMBL/GenBank/DDBJ databases">
        <title>Draft genome sequence of Dictyobacter sp. Uno17.</title>
        <authorList>
            <person name="Wang C.M."/>
            <person name="Zheng Y."/>
            <person name="Sakai Y."/>
            <person name="Abe K."/>
            <person name="Yokota A."/>
            <person name="Yabe S."/>
        </authorList>
    </citation>
    <scope>NUCLEOTIDE SEQUENCE [LARGE SCALE GENOMIC DNA]</scope>
    <source>
        <strain evidence="2 3">Uno17</strain>
    </source>
</reference>
<evidence type="ECO:0008006" key="4">
    <source>
        <dbReference type="Google" id="ProtNLM"/>
    </source>
</evidence>
<dbReference type="PANTHER" id="PTHR36566">
    <property type="entry name" value="NICKEL INSERTION PROTEIN-RELATED"/>
    <property type="match status" value="1"/>
</dbReference>
<evidence type="ECO:0000256" key="1">
    <source>
        <dbReference type="ARBA" id="ARBA00022596"/>
    </source>
</evidence>
<dbReference type="EMBL" id="BIXY01000003">
    <property type="protein sequence ID" value="GCF06809.1"/>
    <property type="molecule type" value="Genomic_DNA"/>
</dbReference>
<sequence length="267" mass="29052">MSEKIAYLDCHSGVSGDMLLGAFLDAGLSFELLQEELQALPVRGYKLHLHPYIDQGITGSRFEVVLTDQEQPTRSFTEIAALLADSHLSAYVKETATAIFRTLGEAEAAVHGVVLDEIHFHEVGAVDALVDIVGNTIAIESLGITQLYASPLPLTRGHLRMAHGLMPVPAPATLEILSAVKAPWVPTPIEGELVTPTGAAILATLAHFDMPAISIEQVGYGYGRKHMIWPNCLRACLGTAYGLSTHHFEHSHDAEHEHEHHEHPHTH</sequence>
<dbReference type="InterPro" id="IPR002822">
    <property type="entry name" value="Ni_insertion"/>
</dbReference>
<dbReference type="Pfam" id="PF01969">
    <property type="entry name" value="Ni_insertion"/>
    <property type="match status" value="1"/>
</dbReference>
<evidence type="ECO:0000313" key="2">
    <source>
        <dbReference type="EMBL" id="GCF06809.1"/>
    </source>
</evidence>
<dbReference type="AlphaFoldDB" id="A0A5A5T773"/>
<organism evidence="2 3">
    <name type="scientific">Dictyobacter arantiisoli</name>
    <dbReference type="NCBI Taxonomy" id="2014874"/>
    <lineage>
        <taxon>Bacteria</taxon>
        <taxon>Bacillati</taxon>
        <taxon>Chloroflexota</taxon>
        <taxon>Ktedonobacteria</taxon>
        <taxon>Ktedonobacterales</taxon>
        <taxon>Dictyobacteraceae</taxon>
        <taxon>Dictyobacter</taxon>
    </lineage>
</organism>
<gene>
    <name evidence="2" type="ORF">KDI_03730</name>
</gene>
<dbReference type="OrthoDB" id="9765625at2"/>
<proteinExistence type="predicted"/>
<name>A0A5A5T773_9CHLR</name>
<comment type="caution">
    <text evidence="2">The sequence shown here is derived from an EMBL/GenBank/DDBJ whole genome shotgun (WGS) entry which is preliminary data.</text>
</comment>
<keyword evidence="3" id="KW-1185">Reference proteome</keyword>
<dbReference type="RefSeq" id="WP_149399769.1">
    <property type="nucleotide sequence ID" value="NZ_BIXY01000003.1"/>
</dbReference>
<dbReference type="Proteomes" id="UP000322530">
    <property type="component" value="Unassembled WGS sequence"/>
</dbReference>
<keyword evidence="1" id="KW-0533">Nickel</keyword>
<dbReference type="PANTHER" id="PTHR36566:SF1">
    <property type="entry name" value="PYRIDINIUM-3,5-BISTHIOCARBOXYLIC ACID MONONUCLEOTIDE NICKEL INSERTION PROTEIN"/>
    <property type="match status" value="1"/>
</dbReference>
<accession>A0A5A5T773</accession>
<evidence type="ECO:0000313" key="3">
    <source>
        <dbReference type="Proteomes" id="UP000322530"/>
    </source>
</evidence>
<protein>
    <recommendedName>
        <fullName evidence="4">LarC family nickel insertion protein</fullName>
    </recommendedName>
</protein>